<dbReference type="GO" id="GO:0004519">
    <property type="term" value="F:endonuclease activity"/>
    <property type="evidence" value="ECO:0007669"/>
    <property type="project" value="UniProtKB-KW"/>
</dbReference>
<dbReference type="SUPFAM" id="SSF47473">
    <property type="entry name" value="EF-hand"/>
    <property type="match status" value="1"/>
</dbReference>
<dbReference type="FunFam" id="3.10.10.10:FF:000007">
    <property type="entry name" value="Retrovirus-related Pol polyprotein from transposon 17.6-like Protein"/>
    <property type="match status" value="1"/>
</dbReference>
<dbReference type="InterPro" id="IPR043128">
    <property type="entry name" value="Rev_trsase/Diguanyl_cyclase"/>
</dbReference>
<dbReference type="Pfam" id="PF17921">
    <property type="entry name" value="Integrase_H2C2"/>
    <property type="match status" value="1"/>
</dbReference>
<dbReference type="GO" id="GO:0019432">
    <property type="term" value="P:triglyceride biosynthetic process"/>
    <property type="evidence" value="ECO:0007669"/>
    <property type="project" value="UniProtKB-UniPathway"/>
</dbReference>
<evidence type="ECO:0000313" key="20">
    <source>
        <dbReference type="EMBL" id="GEU46415.1"/>
    </source>
</evidence>
<comment type="catalytic activity">
    <reaction evidence="17">
        <text>an acyl-CoA + a 1,2-diacyl-sn-glycerol = a triacyl-sn-glycerol + CoA</text>
        <dbReference type="Rhea" id="RHEA:10868"/>
        <dbReference type="ChEBI" id="CHEBI:17815"/>
        <dbReference type="ChEBI" id="CHEBI:57287"/>
        <dbReference type="ChEBI" id="CHEBI:58342"/>
        <dbReference type="ChEBI" id="CHEBI:64615"/>
        <dbReference type="EC" id="2.3.1.20"/>
    </reaction>
</comment>
<proteinExistence type="inferred from homology"/>
<keyword evidence="18" id="KW-0812">Transmembrane</keyword>
<sequence length="1340" mass="153630">MMTKIDTDHDGFINLEEFAGFCKGDDDDGEIAFELYDLNKNGLISSTKLLQILTRVIKDKASFEGFLEGEDAQPVSPLARLFHEPGCNVYVIFIMGTKTSISLDVFKERLASVMVKNKRLTSLQVLEKENGSMKWVPTNFNIDNHVIVPKLDPNMESPDKFILDYMSDLSISPVDNSKPLWDVHILNTKTSNAQGTCIFRFHHSLGDGLSLMNLLLVGSRKASDPDMLPTLPGNNASSGHPRITSFKSLYIILWNTIVAIVMFMLTALFLKDTQTPLKGSPGMENRRRRFATRSVSIKDIKLVKTTMGVKVNDVVLGVIQASLYRYLERIYDGLENDNIVPQNIHLRATFSFNLRASTMVDPFTNTTKDGTWGNKTGYVLFPLHIKHERDPLDYVRKAHALMQRKKESLEPLFTSLVSNLFLKLFGFKITGKLTHRVISNTTLAYSNVPGPQEEISCLGHEIAYFAPNVYGHPLALMVTVISYNDKVTFMVCTDEETIPNPEKLCDDLQDSLHQMRSSVLAGEHTTNQIFLIMTKTPSLIPLKKILAFKEREGDHEKLLTPIDRNNNLITNTPTSTDPFQVALAVIQETLVNIQAEVYRCKQFFKVDEVVDRRKVEVVKRFRVLYEDPILELKNLKQTGSVQTYQEVFKALLNRVDLPDLVAMSMFMGGLKHEATNTILKPRYNTPLLPTLTQSNTTYASKAVTTPVKSNSVGQSSRYITRNRIHKPYRLTQRELEDKRAKGECFYYDQKYAPGHKCRGQLHSIDVIFGGDFDNYIDGDDETYQDCVGDMVRVTDSPQNTLNALFNLNSYQTMWVRGRVGGCEMVLGIQCYVRWRVLEVYLQMWSKFSYNLMKYLKYGQGIDGLGMIRASQCPLSSPSVMVKKKDGTWRMCIDYRQLNKHTVKDKFPIPVIEELIDELNGSVVFSKLDLRSGYHQIRMKEDDIYKTAFRTHKGHYEFLVMPFSLTNTPSTFQSLMNIVCKAFLRKFVLVLFDDVEYLGHIISAQGVSTDPSKIEAMQKWQIPSTLKQLRRTDHFSLKYLLNEKLTTPFQFKWLPKLLGYDYEIVYKNGSENVEKVKDSWKNDLDTQNLIKSLEHQSYKGNKYFWTSEILKRKGKVVVENDPELRKELVQHFHDEAIGGHSSAHVTMKKLGSFFYWKALKKMVKQMIRDCNVCQRQKPDLSAYLGLIEPLPIPKRIWKEISIDFIEKLPTSHGKSVILVKHKPSPKYYGPFKAAERIGEVSYRLEVSSSSQIHPLLHISHLKKCHDKDHSVGVLPQRREDGLLENKPMAILEKRFENVNNKPVMFVLIQWANKSVVEATWEIYVDLITRFLWFDAFNEVVP</sequence>
<keyword evidence="13" id="KW-0695">RNA-directed DNA polymerase</keyword>
<dbReference type="PROSITE" id="PS50222">
    <property type="entry name" value="EF_HAND_2"/>
    <property type="match status" value="2"/>
</dbReference>
<evidence type="ECO:0000256" key="7">
    <source>
        <dbReference type="ARBA" id="ARBA00022695"/>
    </source>
</evidence>
<evidence type="ECO:0000256" key="17">
    <source>
        <dbReference type="ARBA" id="ARBA00048109"/>
    </source>
</evidence>
<comment type="catalytic activity">
    <reaction evidence="16">
        <text>a long chain fatty alcohol + a fatty acyl-CoA = a long-chain alcohol wax ester + CoA</text>
        <dbReference type="Rhea" id="RHEA:38443"/>
        <dbReference type="ChEBI" id="CHEBI:17135"/>
        <dbReference type="ChEBI" id="CHEBI:57287"/>
        <dbReference type="ChEBI" id="CHEBI:77636"/>
        <dbReference type="ChEBI" id="CHEBI:235323"/>
        <dbReference type="EC" id="2.3.1.75"/>
    </reaction>
</comment>
<dbReference type="InterPro" id="IPR056924">
    <property type="entry name" value="SH3_Tf2-1"/>
</dbReference>
<dbReference type="SUPFAM" id="SSF56672">
    <property type="entry name" value="DNA/RNA polymerases"/>
    <property type="match status" value="1"/>
</dbReference>
<comment type="similarity">
    <text evidence="15">In the N-terminal section; belongs to the long-chain O-acyltransferase family.</text>
</comment>
<dbReference type="Pfam" id="PF06974">
    <property type="entry name" value="WS_DGAT_C"/>
    <property type="match status" value="1"/>
</dbReference>
<keyword evidence="14 20" id="KW-0012">Acyltransferase</keyword>
<evidence type="ECO:0000256" key="14">
    <source>
        <dbReference type="ARBA" id="ARBA00023315"/>
    </source>
</evidence>
<keyword evidence="18" id="KW-0472">Membrane</keyword>
<comment type="caution">
    <text evidence="20">The sequence shown here is derived from an EMBL/GenBank/DDBJ whole genome shotgun (WGS) entry which is preliminary data.</text>
</comment>
<dbReference type="InterPro" id="IPR011992">
    <property type="entry name" value="EF-hand-dom_pair"/>
</dbReference>
<dbReference type="SUPFAM" id="SSF52777">
    <property type="entry name" value="CoA-dependent acyltransferases"/>
    <property type="match status" value="1"/>
</dbReference>
<keyword evidence="11" id="KW-0256">Endoplasmic reticulum</keyword>
<dbReference type="InterPro" id="IPR004255">
    <property type="entry name" value="O-acyltransferase_WSD1_N"/>
</dbReference>
<evidence type="ECO:0000256" key="2">
    <source>
        <dbReference type="ARBA" id="ARBA00004586"/>
    </source>
</evidence>
<dbReference type="InterPro" id="IPR009721">
    <property type="entry name" value="O-acyltransferase_WSD1_C"/>
</dbReference>
<dbReference type="EMBL" id="BKCJ010002122">
    <property type="protein sequence ID" value="GEU46415.1"/>
    <property type="molecule type" value="Genomic_DNA"/>
</dbReference>
<dbReference type="PROSITE" id="PS00018">
    <property type="entry name" value="EF_HAND_1"/>
    <property type="match status" value="1"/>
</dbReference>
<dbReference type="GO" id="GO:0047196">
    <property type="term" value="F:long-chain-alcohol O-fatty-acyltransferase activity"/>
    <property type="evidence" value="ECO:0007669"/>
    <property type="project" value="UniProtKB-EC"/>
</dbReference>
<dbReference type="InterPro" id="IPR045034">
    <property type="entry name" value="O-acyltransferase_WSD1-like"/>
</dbReference>
<gene>
    <name evidence="20" type="ORF">Tci_018393</name>
</gene>
<dbReference type="InterPro" id="IPR018247">
    <property type="entry name" value="EF_Hand_1_Ca_BS"/>
</dbReference>
<evidence type="ECO:0000256" key="13">
    <source>
        <dbReference type="ARBA" id="ARBA00022918"/>
    </source>
</evidence>
<dbReference type="GO" id="GO:0003964">
    <property type="term" value="F:RNA-directed DNA polymerase activity"/>
    <property type="evidence" value="ECO:0007669"/>
    <property type="project" value="UniProtKB-KW"/>
</dbReference>
<evidence type="ECO:0000256" key="9">
    <source>
        <dbReference type="ARBA" id="ARBA00022759"/>
    </source>
</evidence>
<feature type="domain" description="EF-hand" evidence="19">
    <location>
        <begin position="32"/>
        <end position="59"/>
    </location>
</feature>
<dbReference type="CDD" id="cd01647">
    <property type="entry name" value="RT_LTR"/>
    <property type="match status" value="1"/>
</dbReference>
<comment type="subcellular location">
    <subcellularLocation>
        <location evidence="1">Cell membrane</location>
        <topology evidence="1">Single-pass membrane protein</topology>
    </subcellularLocation>
    <subcellularLocation>
        <location evidence="2">Endoplasmic reticulum membrane</location>
    </subcellularLocation>
</comment>
<feature type="domain" description="EF-hand" evidence="19">
    <location>
        <begin position="1"/>
        <end position="28"/>
    </location>
</feature>
<protein>
    <submittedName>
        <fullName evidence="20">O-acyltransferase WSD1-like</fullName>
    </submittedName>
</protein>
<dbReference type="UniPathway" id="UPA00282"/>
<dbReference type="GO" id="GO:0005789">
    <property type="term" value="C:endoplasmic reticulum membrane"/>
    <property type="evidence" value="ECO:0007669"/>
    <property type="project" value="UniProtKB-SubCell"/>
</dbReference>
<dbReference type="PANTHER" id="PTHR31650:SF79">
    <property type="entry name" value="O-ACYLTRANSFERASE (WSD1-LIKE) FAMILY PROTEIN-RELATED"/>
    <property type="match status" value="1"/>
</dbReference>
<dbReference type="Gene3D" id="3.10.10.10">
    <property type="entry name" value="HIV Type 1 Reverse Transcriptase, subunit A, domain 1"/>
    <property type="match status" value="1"/>
</dbReference>
<evidence type="ECO:0000256" key="10">
    <source>
        <dbReference type="ARBA" id="ARBA00022801"/>
    </source>
</evidence>
<feature type="transmembrane region" description="Helical" evidence="18">
    <location>
        <begin position="249"/>
        <end position="270"/>
    </location>
</feature>
<evidence type="ECO:0000256" key="6">
    <source>
        <dbReference type="ARBA" id="ARBA00022679"/>
    </source>
</evidence>
<evidence type="ECO:0000256" key="1">
    <source>
        <dbReference type="ARBA" id="ARBA00004162"/>
    </source>
</evidence>
<evidence type="ECO:0000256" key="16">
    <source>
        <dbReference type="ARBA" id="ARBA00047604"/>
    </source>
</evidence>
<evidence type="ECO:0000256" key="3">
    <source>
        <dbReference type="ARBA" id="ARBA00004771"/>
    </source>
</evidence>
<dbReference type="InterPro" id="IPR041588">
    <property type="entry name" value="Integrase_H2C2"/>
</dbReference>
<keyword evidence="6 20" id="KW-0808">Transferase</keyword>
<keyword evidence="12" id="KW-0106">Calcium</keyword>
<keyword evidence="9" id="KW-0255">Endonuclease</keyword>
<evidence type="ECO:0000256" key="18">
    <source>
        <dbReference type="SAM" id="Phobius"/>
    </source>
</evidence>
<dbReference type="GO" id="GO:0008233">
    <property type="term" value="F:peptidase activity"/>
    <property type="evidence" value="ECO:0007669"/>
    <property type="project" value="UniProtKB-KW"/>
</dbReference>
<evidence type="ECO:0000256" key="4">
    <source>
        <dbReference type="ARBA" id="ARBA00005189"/>
    </source>
</evidence>
<dbReference type="GO" id="GO:0005509">
    <property type="term" value="F:calcium ion binding"/>
    <property type="evidence" value="ECO:0007669"/>
    <property type="project" value="InterPro"/>
</dbReference>
<evidence type="ECO:0000256" key="5">
    <source>
        <dbReference type="ARBA" id="ARBA00022670"/>
    </source>
</evidence>
<dbReference type="InterPro" id="IPR002048">
    <property type="entry name" value="EF_hand_dom"/>
</dbReference>
<dbReference type="PANTHER" id="PTHR31650">
    <property type="entry name" value="O-ACYLTRANSFERASE (WSD1-LIKE) FAMILY PROTEIN"/>
    <property type="match status" value="1"/>
</dbReference>
<keyword evidence="5" id="KW-0645">Protease</keyword>
<evidence type="ECO:0000259" key="19">
    <source>
        <dbReference type="PROSITE" id="PS50222"/>
    </source>
</evidence>
<reference evidence="20" key="1">
    <citation type="journal article" date="2019" name="Sci. Rep.">
        <title>Draft genome of Tanacetum cinerariifolium, the natural source of mosquito coil.</title>
        <authorList>
            <person name="Yamashiro T."/>
            <person name="Shiraishi A."/>
            <person name="Satake H."/>
            <person name="Nakayama K."/>
        </authorList>
    </citation>
    <scope>NUCLEOTIDE SEQUENCE</scope>
</reference>
<organism evidence="20">
    <name type="scientific">Tanacetum cinerariifolium</name>
    <name type="common">Dalmatian daisy</name>
    <name type="synonym">Chrysanthemum cinerariifolium</name>
    <dbReference type="NCBI Taxonomy" id="118510"/>
    <lineage>
        <taxon>Eukaryota</taxon>
        <taxon>Viridiplantae</taxon>
        <taxon>Streptophyta</taxon>
        <taxon>Embryophyta</taxon>
        <taxon>Tracheophyta</taxon>
        <taxon>Spermatophyta</taxon>
        <taxon>Magnoliopsida</taxon>
        <taxon>eudicotyledons</taxon>
        <taxon>Gunneridae</taxon>
        <taxon>Pentapetalae</taxon>
        <taxon>asterids</taxon>
        <taxon>campanulids</taxon>
        <taxon>Asterales</taxon>
        <taxon>Asteraceae</taxon>
        <taxon>Asteroideae</taxon>
        <taxon>Anthemideae</taxon>
        <taxon>Anthemidinae</taxon>
        <taxon>Tanacetum</taxon>
    </lineage>
</organism>
<dbReference type="GO" id="GO:0005886">
    <property type="term" value="C:plasma membrane"/>
    <property type="evidence" value="ECO:0007669"/>
    <property type="project" value="UniProtKB-SubCell"/>
</dbReference>
<evidence type="ECO:0000256" key="8">
    <source>
        <dbReference type="ARBA" id="ARBA00022722"/>
    </source>
</evidence>
<accession>A0A6L2KEL7</accession>
<dbReference type="InterPro" id="IPR000477">
    <property type="entry name" value="RT_dom"/>
</dbReference>
<dbReference type="InterPro" id="IPR043502">
    <property type="entry name" value="DNA/RNA_pol_sf"/>
</dbReference>
<keyword evidence="8" id="KW-0540">Nuclease</keyword>
<comment type="pathway">
    <text evidence="4">Lipid metabolism.</text>
</comment>
<dbReference type="Pfam" id="PF00078">
    <property type="entry name" value="RVT_1"/>
    <property type="match status" value="1"/>
</dbReference>
<evidence type="ECO:0000256" key="11">
    <source>
        <dbReference type="ARBA" id="ARBA00022824"/>
    </source>
</evidence>
<dbReference type="Pfam" id="PF03007">
    <property type="entry name" value="WS_DGAT_cat"/>
    <property type="match status" value="1"/>
</dbReference>
<dbReference type="GO" id="GO:0006508">
    <property type="term" value="P:proteolysis"/>
    <property type="evidence" value="ECO:0007669"/>
    <property type="project" value="UniProtKB-KW"/>
</dbReference>
<dbReference type="Gene3D" id="1.10.340.70">
    <property type="match status" value="1"/>
</dbReference>
<name>A0A6L2KEL7_TANCI</name>
<keyword evidence="18" id="KW-1133">Transmembrane helix</keyword>
<dbReference type="Gene3D" id="3.30.70.270">
    <property type="match status" value="1"/>
</dbReference>
<dbReference type="Pfam" id="PF13202">
    <property type="entry name" value="EF-hand_5"/>
    <property type="match status" value="1"/>
</dbReference>
<keyword evidence="7" id="KW-0548">Nucleotidyltransferase</keyword>
<dbReference type="GO" id="GO:0004144">
    <property type="term" value="F:diacylglycerol O-acyltransferase activity"/>
    <property type="evidence" value="ECO:0007669"/>
    <property type="project" value="UniProtKB-EC"/>
</dbReference>
<dbReference type="Pfam" id="PF24626">
    <property type="entry name" value="SH3_Tf2-1"/>
    <property type="match status" value="1"/>
</dbReference>
<comment type="pathway">
    <text evidence="3">Glycerolipid metabolism; triacylglycerol biosynthesis.</text>
</comment>
<evidence type="ECO:0000256" key="12">
    <source>
        <dbReference type="ARBA" id="ARBA00022837"/>
    </source>
</evidence>
<keyword evidence="10" id="KW-0378">Hydrolase</keyword>
<evidence type="ECO:0000256" key="15">
    <source>
        <dbReference type="ARBA" id="ARBA00024360"/>
    </source>
</evidence>
<dbReference type="Gene3D" id="1.10.238.10">
    <property type="entry name" value="EF-hand"/>
    <property type="match status" value="1"/>
</dbReference>